<name>A0A2V2MWJ7_9EURY</name>
<keyword evidence="2 5" id="KW-0812">Transmembrane</keyword>
<feature type="transmembrane region" description="Helical" evidence="5">
    <location>
        <begin position="75"/>
        <end position="98"/>
    </location>
</feature>
<feature type="transmembrane region" description="Helical" evidence="5">
    <location>
        <begin position="172"/>
        <end position="192"/>
    </location>
</feature>
<sequence>MTELFWINPFIALFIGILISFLFRKINARIQSRRGPVIRVPPAWRDINRTKIFQPLYDILKLFSKDTFIPEKASLLFIIGPVMALVCAVLATLFVPIAGISFDYSFGLVVLIYLLMGEILCVIVGGITSGSLFAVIGGVREIELMLTNEIPFILGTFALAISYDSLSVNDMMGFNLITNPFAAVVVFLSILVKLHIKPFDISDAESEIVSGLTTEYSGKLLGTIEITKQMMAFVLVALFADLFLWVPSSGLGAWVVFFVGVGFTSVMIAMVHSLFGRFRIDQATWWLLRVPLVLSVIAVFWAAAWRYVL</sequence>
<dbReference type="Pfam" id="PF00146">
    <property type="entry name" value="NADHdh"/>
    <property type="match status" value="1"/>
</dbReference>
<gene>
    <name evidence="6" type="ORF">DK846_09870</name>
</gene>
<dbReference type="GeneID" id="97547843"/>
<accession>A0A2V2MWJ7</accession>
<feature type="transmembrane region" description="Helical" evidence="5">
    <location>
        <begin position="287"/>
        <end position="308"/>
    </location>
</feature>
<feature type="transmembrane region" description="Helical" evidence="5">
    <location>
        <begin position="110"/>
        <end position="136"/>
    </location>
</feature>
<evidence type="ECO:0000256" key="5">
    <source>
        <dbReference type="SAM" id="Phobius"/>
    </source>
</evidence>
<dbReference type="AlphaFoldDB" id="A0A2V2MWJ7"/>
<keyword evidence="3 5" id="KW-1133">Transmembrane helix</keyword>
<evidence type="ECO:0000256" key="2">
    <source>
        <dbReference type="ARBA" id="ARBA00022692"/>
    </source>
</evidence>
<feature type="transmembrane region" description="Helical" evidence="5">
    <location>
        <begin position="253"/>
        <end position="275"/>
    </location>
</feature>
<evidence type="ECO:0000313" key="6">
    <source>
        <dbReference type="EMBL" id="PWR72272.1"/>
    </source>
</evidence>
<feature type="transmembrane region" description="Helical" evidence="5">
    <location>
        <begin position="230"/>
        <end position="247"/>
    </location>
</feature>
<dbReference type="InterPro" id="IPR052561">
    <property type="entry name" value="ComplexI_Subunit1"/>
</dbReference>
<evidence type="ECO:0000256" key="1">
    <source>
        <dbReference type="ARBA" id="ARBA00004141"/>
    </source>
</evidence>
<dbReference type="EMBL" id="QGMY01000007">
    <property type="protein sequence ID" value="PWR72272.1"/>
    <property type="molecule type" value="Genomic_DNA"/>
</dbReference>
<feature type="transmembrane region" description="Helical" evidence="5">
    <location>
        <begin position="148"/>
        <end position="166"/>
    </location>
</feature>
<dbReference type="PANTHER" id="PTHR43359:SF1">
    <property type="entry name" value="FORMATE HYDROGENLYASE SUBUNIT 4-RELATED"/>
    <property type="match status" value="1"/>
</dbReference>
<dbReference type="GO" id="GO:0005886">
    <property type="term" value="C:plasma membrane"/>
    <property type="evidence" value="ECO:0007669"/>
    <property type="project" value="TreeGrafter"/>
</dbReference>
<keyword evidence="7" id="KW-1185">Reference proteome</keyword>
<comment type="caution">
    <text evidence="6">The sequence shown here is derived from an EMBL/GenBank/DDBJ whole genome shotgun (WGS) entry which is preliminary data.</text>
</comment>
<dbReference type="PANTHER" id="PTHR43359">
    <property type="entry name" value="FORMATE HYDROGENLYASE SUBUNIT 4"/>
    <property type="match status" value="1"/>
</dbReference>
<reference evidence="6 7" key="1">
    <citation type="submission" date="2018-05" db="EMBL/GenBank/DDBJ databases">
        <title>Draft genome of Methanospirillum lacunae Ki8-1.</title>
        <authorList>
            <person name="Dueholm M.S."/>
            <person name="Nielsen P.H."/>
            <person name="Bakmann L.F."/>
            <person name="Otzen D.E."/>
        </authorList>
    </citation>
    <scope>NUCLEOTIDE SEQUENCE [LARGE SCALE GENOMIC DNA]</scope>
    <source>
        <strain evidence="6 7">Ki8-1</strain>
    </source>
</reference>
<feature type="transmembrane region" description="Helical" evidence="5">
    <location>
        <begin position="6"/>
        <end position="23"/>
    </location>
</feature>
<comment type="subcellular location">
    <subcellularLocation>
        <location evidence="1">Membrane</location>
        <topology evidence="1">Multi-pass membrane protein</topology>
    </subcellularLocation>
</comment>
<keyword evidence="4 5" id="KW-0472">Membrane</keyword>
<dbReference type="RefSeq" id="WP_109968761.1">
    <property type="nucleotide sequence ID" value="NZ_CP176093.1"/>
</dbReference>
<evidence type="ECO:0000256" key="4">
    <source>
        <dbReference type="ARBA" id="ARBA00023136"/>
    </source>
</evidence>
<organism evidence="6 7">
    <name type="scientific">Methanospirillum lacunae</name>
    <dbReference type="NCBI Taxonomy" id="668570"/>
    <lineage>
        <taxon>Archaea</taxon>
        <taxon>Methanobacteriati</taxon>
        <taxon>Methanobacteriota</taxon>
        <taxon>Stenosarchaea group</taxon>
        <taxon>Methanomicrobia</taxon>
        <taxon>Methanomicrobiales</taxon>
        <taxon>Methanospirillaceae</taxon>
        <taxon>Methanospirillum</taxon>
    </lineage>
</organism>
<dbReference type="InterPro" id="IPR001694">
    <property type="entry name" value="NADH_UbQ_OxRdtase_su1/FPO"/>
</dbReference>
<proteinExistence type="predicted"/>
<evidence type="ECO:0000313" key="7">
    <source>
        <dbReference type="Proteomes" id="UP000245657"/>
    </source>
</evidence>
<protein>
    <submittedName>
        <fullName evidence="6">Hydrogenase expression protein HupG</fullName>
    </submittedName>
</protein>
<dbReference type="Proteomes" id="UP000245657">
    <property type="component" value="Unassembled WGS sequence"/>
</dbReference>
<evidence type="ECO:0000256" key="3">
    <source>
        <dbReference type="ARBA" id="ARBA00022989"/>
    </source>
</evidence>
<dbReference type="OrthoDB" id="15253at2157"/>